<feature type="region of interest" description="Disordered" evidence="1">
    <location>
        <begin position="277"/>
        <end position="308"/>
    </location>
</feature>
<feature type="region of interest" description="Disordered" evidence="1">
    <location>
        <begin position="180"/>
        <end position="210"/>
    </location>
</feature>
<accession>A0A9P4MUU9</accession>
<evidence type="ECO:0000313" key="3">
    <source>
        <dbReference type="Proteomes" id="UP000800093"/>
    </source>
</evidence>
<feature type="region of interest" description="Disordered" evidence="1">
    <location>
        <begin position="131"/>
        <end position="154"/>
    </location>
</feature>
<evidence type="ECO:0000256" key="1">
    <source>
        <dbReference type="SAM" id="MobiDB-lite"/>
    </source>
</evidence>
<protein>
    <submittedName>
        <fullName evidence="2">Uncharacterized protein</fullName>
    </submittedName>
</protein>
<name>A0A9P4MUU9_9PLEO</name>
<feature type="compositionally biased region" description="Basic residues" evidence="1">
    <location>
        <begin position="90"/>
        <end position="103"/>
    </location>
</feature>
<dbReference type="EMBL" id="ML986774">
    <property type="protein sequence ID" value="KAF2258255.1"/>
    <property type="molecule type" value="Genomic_DNA"/>
</dbReference>
<feature type="compositionally biased region" description="Basic residues" evidence="1">
    <location>
        <begin position="26"/>
        <end position="35"/>
    </location>
</feature>
<keyword evidence="3" id="KW-1185">Reference proteome</keyword>
<feature type="region of interest" description="Disordered" evidence="1">
    <location>
        <begin position="1"/>
        <end position="44"/>
    </location>
</feature>
<sequence>MGRLETVGSGSEQEVALRGCDGPEQRRRRSRRTRLQRSSWTSRGVQQLAARDGCDKGTLASAHITRLHLRAAETKASQPRYRGLEGKGSVQRRKASAGLRRRGAASPRCSVSFNGLAATLLNRNTHRRKSLGWGQVDDDNDDDKESSLRQGRSVGSHGVTLALDGHLAFDYFGSRTAETASKATVSNEQRAASSGPEPGPGTATYVPYTRKTRRTHTLAVDQATRLYESVSSSAGTLPQTVALLSVTQHPRASELVSGMRPETARSGATLRARAGTTCPAHFGKNGESHGEGQAISRATNGVASRRAQ</sequence>
<proteinExistence type="predicted"/>
<evidence type="ECO:0000313" key="2">
    <source>
        <dbReference type="EMBL" id="KAF2258255.1"/>
    </source>
</evidence>
<feature type="compositionally biased region" description="Polar residues" evidence="1">
    <location>
        <begin position="180"/>
        <end position="192"/>
    </location>
</feature>
<gene>
    <name evidence="2" type="ORF">CC78DRAFT_587362</name>
</gene>
<dbReference type="Proteomes" id="UP000800093">
    <property type="component" value="Unassembled WGS sequence"/>
</dbReference>
<organism evidence="2 3">
    <name type="scientific">Lojkania enalia</name>
    <dbReference type="NCBI Taxonomy" id="147567"/>
    <lineage>
        <taxon>Eukaryota</taxon>
        <taxon>Fungi</taxon>
        <taxon>Dikarya</taxon>
        <taxon>Ascomycota</taxon>
        <taxon>Pezizomycotina</taxon>
        <taxon>Dothideomycetes</taxon>
        <taxon>Pleosporomycetidae</taxon>
        <taxon>Pleosporales</taxon>
        <taxon>Pleosporales incertae sedis</taxon>
        <taxon>Lojkania</taxon>
    </lineage>
</organism>
<feature type="region of interest" description="Disordered" evidence="1">
    <location>
        <begin position="73"/>
        <end position="104"/>
    </location>
</feature>
<dbReference type="AlphaFoldDB" id="A0A9P4MUU9"/>
<comment type="caution">
    <text evidence="2">The sequence shown here is derived from an EMBL/GenBank/DDBJ whole genome shotgun (WGS) entry which is preliminary data.</text>
</comment>
<reference evidence="3" key="1">
    <citation type="journal article" date="2020" name="Stud. Mycol.">
        <title>101 Dothideomycetes genomes: A test case for predicting lifestyles and emergence of pathogens.</title>
        <authorList>
            <person name="Haridas S."/>
            <person name="Albert R."/>
            <person name="Binder M."/>
            <person name="Bloem J."/>
            <person name="LaButti K."/>
            <person name="Salamov A."/>
            <person name="Andreopoulos B."/>
            <person name="Baker S."/>
            <person name="Barry K."/>
            <person name="Bills G."/>
            <person name="Bluhm B."/>
            <person name="Cannon C."/>
            <person name="Castanera R."/>
            <person name="Culley D."/>
            <person name="Daum C."/>
            <person name="Ezra D."/>
            <person name="Gonzalez J."/>
            <person name="Henrissat B."/>
            <person name="Kuo A."/>
            <person name="Liang C."/>
            <person name="Lipzen A."/>
            <person name="Lutzoni F."/>
            <person name="Magnuson J."/>
            <person name="Mondo S."/>
            <person name="Nolan M."/>
            <person name="Ohm R."/>
            <person name="Pangilinan J."/>
            <person name="Park H.-J."/>
            <person name="Ramirez L."/>
            <person name="Alfaro M."/>
            <person name="Sun H."/>
            <person name="Tritt A."/>
            <person name="Yoshinaga Y."/>
            <person name="Zwiers L.-H."/>
            <person name="Turgeon B."/>
            <person name="Goodwin S."/>
            <person name="Spatafora J."/>
            <person name="Crous P."/>
            <person name="Grigoriev I."/>
        </authorList>
    </citation>
    <scope>NUCLEOTIDE SEQUENCE [LARGE SCALE GENOMIC DNA]</scope>
    <source>
        <strain evidence="3">CBS 304.66</strain>
    </source>
</reference>